<dbReference type="EMBL" id="CP013070">
    <property type="protein sequence ID" value="APL96387.1"/>
    <property type="molecule type" value="Genomic_DNA"/>
</dbReference>
<evidence type="ECO:0000256" key="6">
    <source>
        <dbReference type="ARBA" id="ARBA00023180"/>
    </source>
</evidence>
<dbReference type="InterPro" id="IPR008947">
    <property type="entry name" value="PLipase_C/P1_nuclease_dom_sf"/>
</dbReference>
<organism evidence="8 9">
    <name type="scientific">Sphingobium indicum (strain DSM 16412 / CCM 7286 / MTCC 6364 / B90A)</name>
    <dbReference type="NCBI Taxonomy" id="861109"/>
    <lineage>
        <taxon>Bacteria</taxon>
        <taxon>Pseudomonadati</taxon>
        <taxon>Pseudomonadota</taxon>
        <taxon>Alphaproteobacteria</taxon>
        <taxon>Sphingomonadales</taxon>
        <taxon>Sphingomonadaceae</taxon>
        <taxon>Sphingobium</taxon>
    </lineage>
</organism>
<dbReference type="Proteomes" id="UP000004550">
    <property type="component" value="Chromosome"/>
</dbReference>
<dbReference type="SUPFAM" id="SSF48537">
    <property type="entry name" value="Phospholipase C/P1 nuclease"/>
    <property type="match status" value="1"/>
</dbReference>
<dbReference type="GO" id="GO:0006308">
    <property type="term" value="P:DNA catabolic process"/>
    <property type="evidence" value="ECO:0007669"/>
    <property type="project" value="InterPro"/>
</dbReference>
<gene>
    <name evidence="8" type="ORF">SIDU_13920</name>
</gene>
<protein>
    <submittedName>
        <fullName evidence="8">S1/P1 Nuclease</fullName>
    </submittedName>
</protein>
<feature type="signal peptide" evidence="7">
    <location>
        <begin position="1"/>
        <end position="21"/>
    </location>
</feature>
<dbReference type="GO" id="GO:0046872">
    <property type="term" value="F:metal ion binding"/>
    <property type="evidence" value="ECO:0007669"/>
    <property type="project" value="UniProtKB-KW"/>
</dbReference>
<sequence>MRTLLLAGLLVVGLIPAPAFAWGDKGHEIIATIARDRIAPATRAWVDAILATDTDTLTAPDMVSRATWADKWRDSGHRETASWHFVDQELGAPSLDSACFGHPAPAVPASAGPAQDCVVDRIDAFARELSDPATAPAERLLALKYILHFVGDVHQPLHASDHQDRGGNCVHVGLGDQRTTNLHSFWDTAVLAPLGSDPAAIAHRLEGSITSADAHSWASGSASSWAVESYGEAKAHAYTIGSPAGCAGDQAPIALSSAYQAQALAIAERQIERAGVRLAWLLDTAAAKAGAGRS</sequence>
<dbReference type="Gene3D" id="1.10.575.10">
    <property type="entry name" value="P1 Nuclease"/>
    <property type="match status" value="1"/>
</dbReference>
<dbReference type="PANTHER" id="PTHR33146:SF26">
    <property type="entry name" value="ENDONUCLEASE 4"/>
    <property type="match status" value="1"/>
</dbReference>
<dbReference type="GO" id="GO:0004519">
    <property type="term" value="F:endonuclease activity"/>
    <property type="evidence" value="ECO:0007669"/>
    <property type="project" value="UniProtKB-KW"/>
</dbReference>
<evidence type="ECO:0000256" key="5">
    <source>
        <dbReference type="ARBA" id="ARBA00023157"/>
    </source>
</evidence>
<dbReference type="RefSeq" id="WP_039979393.1">
    <property type="nucleotide sequence ID" value="NZ_CP013070.1"/>
</dbReference>
<keyword evidence="5" id="KW-1015">Disulfide bond</keyword>
<accession>A0A1L5BU54</accession>
<dbReference type="CDD" id="cd11010">
    <property type="entry name" value="S1-P1_nuclease"/>
    <property type="match status" value="1"/>
</dbReference>
<dbReference type="AlphaFoldDB" id="A0A1L5BU54"/>
<keyword evidence="4" id="KW-0378">Hydrolase</keyword>
<evidence type="ECO:0000256" key="2">
    <source>
        <dbReference type="ARBA" id="ARBA00022723"/>
    </source>
</evidence>
<proteinExistence type="predicted"/>
<evidence type="ECO:0000256" key="3">
    <source>
        <dbReference type="ARBA" id="ARBA00022759"/>
    </source>
</evidence>
<evidence type="ECO:0000313" key="9">
    <source>
        <dbReference type="Proteomes" id="UP000004550"/>
    </source>
</evidence>
<keyword evidence="1" id="KW-0540">Nuclease</keyword>
<keyword evidence="7" id="KW-0732">Signal</keyword>
<dbReference type="GO" id="GO:0003676">
    <property type="term" value="F:nucleic acid binding"/>
    <property type="evidence" value="ECO:0007669"/>
    <property type="project" value="InterPro"/>
</dbReference>
<evidence type="ECO:0000313" key="8">
    <source>
        <dbReference type="EMBL" id="APL96387.1"/>
    </source>
</evidence>
<dbReference type="GO" id="GO:0016788">
    <property type="term" value="F:hydrolase activity, acting on ester bonds"/>
    <property type="evidence" value="ECO:0007669"/>
    <property type="project" value="InterPro"/>
</dbReference>
<dbReference type="Pfam" id="PF02265">
    <property type="entry name" value="S1-P1_nuclease"/>
    <property type="match status" value="1"/>
</dbReference>
<evidence type="ECO:0000256" key="7">
    <source>
        <dbReference type="SAM" id="SignalP"/>
    </source>
</evidence>
<dbReference type="InterPro" id="IPR003154">
    <property type="entry name" value="S1/P1nuclease"/>
</dbReference>
<reference evidence="8 9" key="1">
    <citation type="journal article" date="2012" name="J. Bacteriol.">
        <title>Genome sequence of Sphingobium indicum B90A, a hexachlorocyclohexane-degrading bacterium.</title>
        <authorList>
            <person name="Anand S."/>
            <person name="Sangwan N."/>
            <person name="Lata P."/>
            <person name="Kaur J."/>
            <person name="Dua A."/>
            <person name="Singh A.K."/>
            <person name="Verma M."/>
            <person name="Kaur J."/>
            <person name="Khurana J.P."/>
            <person name="Khurana P."/>
            <person name="Mathur S."/>
            <person name="Lal R."/>
        </authorList>
    </citation>
    <scope>NUCLEOTIDE SEQUENCE [LARGE SCALE GENOMIC DNA]</scope>
    <source>
        <strain evidence="9">DSM 16412 / CCM 7286 / MTCC 6364 / B90A</strain>
    </source>
</reference>
<dbReference type="PANTHER" id="PTHR33146">
    <property type="entry name" value="ENDONUCLEASE 4"/>
    <property type="match status" value="1"/>
</dbReference>
<evidence type="ECO:0000256" key="1">
    <source>
        <dbReference type="ARBA" id="ARBA00022722"/>
    </source>
</evidence>
<dbReference type="KEGG" id="sinb:SIDU_13920"/>
<keyword evidence="6" id="KW-0325">Glycoprotein</keyword>
<keyword evidence="3" id="KW-0255">Endonuclease</keyword>
<name>A0A1L5BU54_SPHIB</name>
<feature type="chain" id="PRO_5009860294" evidence="7">
    <location>
        <begin position="22"/>
        <end position="294"/>
    </location>
</feature>
<evidence type="ECO:0000256" key="4">
    <source>
        <dbReference type="ARBA" id="ARBA00022801"/>
    </source>
</evidence>
<keyword evidence="2" id="KW-0479">Metal-binding</keyword>